<keyword evidence="1" id="KW-0472">Membrane</keyword>
<accession>A0A655Y7Z0</accession>
<dbReference type="EMBL" id="CWOW01000008">
    <property type="protein sequence ID" value="CSA54032.1"/>
    <property type="molecule type" value="Genomic_DNA"/>
</dbReference>
<keyword evidence="1" id="KW-1133">Transmembrane helix</keyword>
<evidence type="ECO:0000313" key="3">
    <source>
        <dbReference type="Proteomes" id="UP000044806"/>
    </source>
</evidence>
<name>A0A655Y7Z0_VIBCL</name>
<feature type="transmembrane region" description="Helical" evidence="1">
    <location>
        <begin position="17"/>
        <end position="39"/>
    </location>
</feature>
<reference evidence="2 3" key="1">
    <citation type="submission" date="2015-07" db="EMBL/GenBank/DDBJ databases">
        <authorList>
            <consortium name="Pathogen Informatics"/>
        </authorList>
    </citation>
    <scope>NUCLEOTIDE SEQUENCE [LARGE SCALE GENOMIC DNA]</scope>
    <source>
        <strain evidence="2 3">A51</strain>
    </source>
</reference>
<protein>
    <submittedName>
        <fullName evidence="2">Uncharacterized protein</fullName>
    </submittedName>
</protein>
<sequence>MSCFSPPDGYLVGITRITIGLSCAACCSAATASGLLSSIPMMVSLGFRMCSTISIP</sequence>
<dbReference type="Proteomes" id="UP000044806">
    <property type="component" value="Unassembled WGS sequence"/>
</dbReference>
<evidence type="ECO:0000313" key="2">
    <source>
        <dbReference type="EMBL" id="CSA54032.1"/>
    </source>
</evidence>
<dbReference type="AlphaFoldDB" id="A0A655Y7Z0"/>
<evidence type="ECO:0000256" key="1">
    <source>
        <dbReference type="SAM" id="Phobius"/>
    </source>
</evidence>
<proteinExistence type="predicted"/>
<keyword evidence="1" id="KW-0812">Transmembrane</keyword>
<organism evidence="2 3">
    <name type="scientific">Vibrio cholerae</name>
    <dbReference type="NCBI Taxonomy" id="666"/>
    <lineage>
        <taxon>Bacteria</taxon>
        <taxon>Pseudomonadati</taxon>
        <taxon>Pseudomonadota</taxon>
        <taxon>Gammaproteobacteria</taxon>
        <taxon>Vibrionales</taxon>
        <taxon>Vibrionaceae</taxon>
        <taxon>Vibrio</taxon>
    </lineage>
</organism>
<gene>
    <name evidence="2" type="ORF">ERS013165_01826</name>
</gene>